<dbReference type="Proteomes" id="UP001632037">
    <property type="component" value="Unassembled WGS sequence"/>
</dbReference>
<gene>
    <name evidence="2" type="ORF">V7S43_016639</name>
</gene>
<reference evidence="2 3" key="1">
    <citation type="submission" date="2024-09" db="EMBL/GenBank/DDBJ databases">
        <title>Genome sequencing and assembly of Phytophthora oleae, isolate VK10A, causative agent of rot of olive drupes.</title>
        <authorList>
            <person name="Conti Taguali S."/>
            <person name="Riolo M."/>
            <person name="La Spada F."/>
            <person name="Cacciola S.O."/>
            <person name="Dionisio G."/>
        </authorList>
    </citation>
    <scope>NUCLEOTIDE SEQUENCE [LARGE SCALE GENOMIC DNA]</scope>
    <source>
        <strain evidence="2 3">VK10A</strain>
    </source>
</reference>
<dbReference type="AlphaFoldDB" id="A0ABD3EZ57"/>
<feature type="compositionally biased region" description="Polar residues" evidence="1">
    <location>
        <begin position="37"/>
        <end position="51"/>
    </location>
</feature>
<evidence type="ECO:0000313" key="3">
    <source>
        <dbReference type="Proteomes" id="UP001632037"/>
    </source>
</evidence>
<feature type="region of interest" description="Disordered" evidence="1">
    <location>
        <begin position="37"/>
        <end position="63"/>
    </location>
</feature>
<organism evidence="2 3">
    <name type="scientific">Phytophthora oleae</name>
    <dbReference type="NCBI Taxonomy" id="2107226"/>
    <lineage>
        <taxon>Eukaryota</taxon>
        <taxon>Sar</taxon>
        <taxon>Stramenopiles</taxon>
        <taxon>Oomycota</taxon>
        <taxon>Peronosporomycetes</taxon>
        <taxon>Peronosporales</taxon>
        <taxon>Peronosporaceae</taxon>
        <taxon>Phytophthora</taxon>
    </lineage>
</organism>
<dbReference type="EMBL" id="JBIMZQ010000055">
    <property type="protein sequence ID" value="KAL3658249.1"/>
    <property type="molecule type" value="Genomic_DNA"/>
</dbReference>
<sequence length="117" mass="12917">MLVPVTGTGTQDRDAVLSRAIQATHLESCGLRCQETAATSRDSMAPSLSENDTSDTADRLSDELTDVRISGNRVLPRAIYDQVGDMECSQTLQRMAEDPRFMSICTEIWKMHHSATI</sequence>
<evidence type="ECO:0000256" key="1">
    <source>
        <dbReference type="SAM" id="MobiDB-lite"/>
    </source>
</evidence>
<keyword evidence="3" id="KW-1185">Reference proteome</keyword>
<name>A0ABD3EZ57_9STRA</name>
<proteinExistence type="predicted"/>
<evidence type="ECO:0000313" key="2">
    <source>
        <dbReference type="EMBL" id="KAL3658249.1"/>
    </source>
</evidence>
<protein>
    <submittedName>
        <fullName evidence="2">Uncharacterized protein</fullName>
    </submittedName>
</protein>
<comment type="caution">
    <text evidence="2">The sequence shown here is derived from an EMBL/GenBank/DDBJ whole genome shotgun (WGS) entry which is preliminary data.</text>
</comment>
<accession>A0ABD3EZ57</accession>